<evidence type="ECO:0000313" key="7">
    <source>
        <dbReference type="EMBL" id="RMI35629.1"/>
    </source>
</evidence>
<comment type="caution">
    <text evidence="7">The sequence shown here is derived from an EMBL/GenBank/DDBJ whole genome shotgun (WGS) entry which is preliminary data.</text>
</comment>
<dbReference type="GO" id="GO:0006950">
    <property type="term" value="P:response to stress"/>
    <property type="evidence" value="ECO:0007669"/>
    <property type="project" value="TreeGrafter"/>
</dbReference>
<dbReference type="AlphaFoldDB" id="A0A3M2LDL5"/>
<organism evidence="7 8">
    <name type="scientific">Nocardia stercoris</name>
    <dbReference type="NCBI Taxonomy" id="2483361"/>
    <lineage>
        <taxon>Bacteria</taxon>
        <taxon>Bacillati</taxon>
        <taxon>Actinomycetota</taxon>
        <taxon>Actinomycetes</taxon>
        <taxon>Mycobacteriales</taxon>
        <taxon>Nocardiaceae</taxon>
        <taxon>Nocardia</taxon>
    </lineage>
</organism>
<dbReference type="GO" id="GO:0005737">
    <property type="term" value="C:cytoplasm"/>
    <property type="evidence" value="ECO:0007669"/>
    <property type="project" value="UniProtKB-SubCell"/>
</dbReference>
<dbReference type="Pfam" id="PF22381">
    <property type="entry name" value="Staph_reg_Sar_Rot"/>
    <property type="match status" value="1"/>
</dbReference>
<keyword evidence="5" id="KW-0804">Transcription</keyword>
<proteinExistence type="predicted"/>
<keyword evidence="2" id="KW-0963">Cytoplasm</keyword>
<dbReference type="PANTHER" id="PTHR33164:SF5">
    <property type="entry name" value="ORGANIC HYDROPEROXIDE RESISTANCE TRANSCRIPTIONAL REGULATOR"/>
    <property type="match status" value="1"/>
</dbReference>
<dbReference type="OrthoDB" id="9806864at2"/>
<dbReference type="InterPro" id="IPR000835">
    <property type="entry name" value="HTH_MarR-typ"/>
</dbReference>
<dbReference type="GO" id="GO:0003677">
    <property type="term" value="F:DNA binding"/>
    <property type="evidence" value="ECO:0007669"/>
    <property type="project" value="UniProtKB-KW"/>
</dbReference>
<dbReference type="InterPro" id="IPR036388">
    <property type="entry name" value="WH-like_DNA-bd_sf"/>
</dbReference>
<evidence type="ECO:0000256" key="2">
    <source>
        <dbReference type="ARBA" id="ARBA00022490"/>
    </source>
</evidence>
<evidence type="ECO:0000259" key="6">
    <source>
        <dbReference type="PROSITE" id="PS50995"/>
    </source>
</evidence>
<evidence type="ECO:0000256" key="3">
    <source>
        <dbReference type="ARBA" id="ARBA00023015"/>
    </source>
</evidence>
<reference evidence="7 8" key="1">
    <citation type="submission" date="2018-10" db="EMBL/GenBank/DDBJ databases">
        <title>Isolation from cow dung.</title>
        <authorList>
            <person name="Ling L."/>
        </authorList>
    </citation>
    <scope>NUCLEOTIDE SEQUENCE [LARGE SCALE GENOMIC DNA]</scope>
    <source>
        <strain evidence="7 8">NEAU-LL90</strain>
    </source>
</reference>
<keyword evidence="3" id="KW-0805">Transcription regulation</keyword>
<keyword evidence="8" id="KW-1185">Reference proteome</keyword>
<dbReference type="SUPFAM" id="SSF46785">
    <property type="entry name" value="Winged helix' DNA-binding domain"/>
    <property type="match status" value="1"/>
</dbReference>
<dbReference type="FunFam" id="1.10.10.10:FF:000163">
    <property type="entry name" value="MarR family transcriptional regulator"/>
    <property type="match status" value="1"/>
</dbReference>
<dbReference type="GO" id="GO:0003700">
    <property type="term" value="F:DNA-binding transcription factor activity"/>
    <property type="evidence" value="ECO:0007669"/>
    <property type="project" value="InterPro"/>
</dbReference>
<evidence type="ECO:0000313" key="8">
    <source>
        <dbReference type="Proteomes" id="UP000279275"/>
    </source>
</evidence>
<dbReference type="InterPro" id="IPR011991">
    <property type="entry name" value="ArsR-like_HTH"/>
</dbReference>
<gene>
    <name evidence="7" type="ORF">EBN03_05200</name>
</gene>
<dbReference type="PROSITE" id="PS50995">
    <property type="entry name" value="HTH_MARR_2"/>
    <property type="match status" value="1"/>
</dbReference>
<dbReference type="InterPro" id="IPR055166">
    <property type="entry name" value="Transc_reg_Sar_Rot_HTH"/>
</dbReference>
<dbReference type="InterPro" id="IPR039422">
    <property type="entry name" value="MarR/SlyA-like"/>
</dbReference>
<dbReference type="Gene3D" id="1.10.10.10">
    <property type="entry name" value="Winged helix-like DNA-binding domain superfamily/Winged helix DNA-binding domain"/>
    <property type="match status" value="1"/>
</dbReference>
<keyword evidence="4" id="KW-0238">DNA-binding</keyword>
<dbReference type="PANTHER" id="PTHR33164">
    <property type="entry name" value="TRANSCRIPTIONAL REGULATOR, MARR FAMILY"/>
    <property type="match status" value="1"/>
</dbReference>
<dbReference type="SMART" id="SM00347">
    <property type="entry name" value="HTH_MARR"/>
    <property type="match status" value="1"/>
</dbReference>
<dbReference type="RefSeq" id="WP_122186605.1">
    <property type="nucleotide sequence ID" value="NZ_RFFH01000001.1"/>
</dbReference>
<dbReference type="CDD" id="cd00090">
    <property type="entry name" value="HTH_ARSR"/>
    <property type="match status" value="1"/>
</dbReference>
<dbReference type="InterPro" id="IPR036390">
    <property type="entry name" value="WH_DNA-bd_sf"/>
</dbReference>
<evidence type="ECO:0000256" key="1">
    <source>
        <dbReference type="ARBA" id="ARBA00004496"/>
    </source>
</evidence>
<dbReference type="Proteomes" id="UP000279275">
    <property type="component" value="Unassembled WGS sequence"/>
</dbReference>
<evidence type="ECO:0000256" key="5">
    <source>
        <dbReference type="ARBA" id="ARBA00023163"/>
    </source>
</evidence>
<accession>A0A3M2LDL5</accession>
<dbReference type="EMBL" id="RFFH01000001">
    <property type="protein sequence ID" value="RMI35629.1"/>
    <property type="molecule type" value="Genomic_DNA"/>
</dbReference>
<evidence type="ECO:0000256" key="4">
    <source>
        <dbReference type="ARBA" id="ARBA00023125"/>
    </source>
</evidence>
<comment type="subcellular location">
    <subcellularLocation>
        <location evidence="1">Cytoplasm</location>
    </subcellularLocation>
</comment>
<feature type="domain" description="HTH marR-type" evidence="6">
    <location>
        <begin position="8"/>
        <end position="138"/>
    </location>
</feature>
<sequence length="148" mass="16557">MTNPLALDEQLCFPLYAASRAMTARYRPKLEALGLTYPQYLVMLALWERDGRTVGEICGELALDSGTVSPLLKRLEAAGFVTRARSADDERRVEVRLTGEGRELREQACPIPAAMAREVGLPAQDLETLRNLLVRLTAALERTERDER</sequence>
<protein>
    <submittedName>
        <fullName evidence="7">MarR family transcriptional regulator</fullName>
    </submittedName>
</protein>
<name>A0A3M2LDL5_9NOCA</name>